<accession>A0AAD1UE95</accession>
<dbReference type="EMBL" id="CAMPGE010006146">
    <property type="protein sequence ID" value="CAI2364991.1"/>
    <property type="molecule type" value="Genomic_DNA"/>
</dbReference>
<keyword evidence="2" id="KW-1185">Reference proteome</keyword>
<protein>
    <submittedName>
        <fullName evidence="1">Uncharacterized protein</fullName>
    </submittedName>
</protein>
<reference evidence="1" key="1">
    <citation type="submission" date="2023-07" db="EMBL/GenBank/DDBJ databases">
        <authorList>
            <consortium name="AG Swart"/>
            <person name="Singh M."/>
            <person name="Singh A."/>
            <person name="Seah K."/>
            <person name="Emmerich C."/>
        </authorList>
    </citation>
    <scope>NUCLEOTIDE SEQUENCE</scope>
    <source>
        <strain evidence="1">DP1</strain>
    </source>
</reference>
<evidence type="ECO:0000313" key="1">
    <source>
        <dbReference type="EMBL" id="CAI2364991.1"/>
    </source>
</evidence>
<comment type="caution">
    <text evidence="1">The sequence shown here is derived from an EMBL/GenBank/DDBJ whole genome shotgun (WGS) entry which is preliminary data.</text>
</comment>
<sequence>MHLQELLVLSSLETSLSSEFLLPFFLILPCLGLPFSCVLASPFSWGLTSTSGALALDKSREIGADFMYSNSSRSTTSQIFVTPQSLTFWVSSKHGKFRSGSPLFLANLNLLFSGLLEILMSYPLSVSWLLNIFADFGKSSLNFSLSDISISPTRWMRSLSFSLLALNSLDPIRVCTFTLMNFIWEGMESLLVPFLGLLSSSSWSSFPKSKFPLTFAFLLAIFFS</sequence>
<dbReference type="Proteomes" id="UP001295684">
    <property type="component" value="Unassembled WGS sequence"/>
</dbReference>
<evidence type="ECO:0000313" key="2">
    <source>
        <dbReference type="Proteomes" id="UP001295684"/>
    </source>
</evidence>
<name>A0AAD1UE95_EUPCR</name>
<gene>
    <name evidence="1" type="ORF">ECRASSUSDP1_LOCUS6341</name>
</gene>
<proteinExistence type="predicted"/>
<organism evidence="1 2">
    <name type="scientific">Euplotes crassus</name>
    <dbReference type="NCBI Taxonomy" id="5936"/>
    <lineage>
        <taxon>Eukaryota</taxon>
        <taxon>Sar</taxon>
        <taxon>Alveolata</taxon>
        <taxon>Ciliophora</taxon>
        <taxon>Intramacronucleata</taxon>
        <taxon>Spirotrichea</taxon>
        <taxon>Hypotrichia</taxon>
        <taxon>Euplotida</taxon>
        <taxon>Euplotidae</taxon>
        <taxon>Moneuplotes</taxon>
    </lineage>
</organism>
<dbReference type="AlphaFoldDB" id="A0AAD1UE95"/>